<proteinExistence type="predicted"/>
<reference evidence="1" key="1">
    <citation type="submission" date="2019-08" db="EMBL/GenBank/DDBJ databases">
        <authorList>
            <person name="Kucharzyk K."/>
            <person name="Murdoch R.W."/>
            <person name="Higgins S."/>
            <person name="Loffler F."/>
        </authorList>
    </citation>
    <scope>NUCLEOTIDE SEQUENCE</scope>
</reference>
<protein>
    <submittedName>
        <fullName evidence="1">Uncharacterized protein</fullName>
    </submittedName>
</protein>
<sequence length="65" mass="7344">MTGLLSRIALLIAAGLVLVAVVWQTWHIIDWAYTLYEAEGDGTLASYRRWHAKTYIDYIFGQGAI</sequence>
<dbReference type="AlphaFoldDB" id="A0A645F9M6"/>
<dbReference type="EMBL" id="VSSQ01056471">
    <property type="protein sequence ID" value="MPN10326.1"/>
    <property type="molecule type" value="Genomic_DNA"/>
</dbReference>
<evidence type="ECO:0000313" key="1">
    <source>
        <dbReference type="EMBL" id="MPN10326.1"/>
    </source>
</evidence>
<gene>
    <name evidence="1" type="ORF">SDC9_157621</name>
</gene>
<organism evidence="1">
    <name type="scientific">bioreactor metagenome</name>
    <dbReference type="NCBI Taxonomy" id="1076179"/>
    <lineage>
        <taxon>unclassified sequences</taxon>
        <taxon>metagenomes</taxon>
        <taxon>ecological metagenomes</taxon>
    </lineage>
</organism>
<accession>A0A645F9M6</accession>
<name>A0A645F9M6_9ZZZZ</name>
<comment type="caution">
    <text evidence="1">The sequence shown here is derived from an EMBL/GenBank/DDBJ whole genome shotgun (WGS) entry which is preliminary data.</text>
</comment>